<dbReference type="EMBL" id="KI694390">
    <property type="protein sequence ID" value="ETM40228.1"/>
    <property type="molecule type" value="Genomic_DNA"/>
</dbReference>
<accession>W2MX58</accession>
<dbReference type="Proteomes" id="UP000054532">
    <property type="component" value="Unassembled WGS sequence"/>
</dbReference>
<protein>
    <recommendedName>
        <fullName evidence="2">Tc1-like transposase DDE domain-containing protein</fullName>
    </recommendedName>
</protein>
<dbReference type="AlphaFoldDB" id="W2MX58"/>
<evidence type="ECO:0008006" key="2">
    <source>
        <dbReference type="Google" id="ProtNLM"/>
    </source>
</evidence>
<dbReference type="PANTHER" id="PTHR33939:SF1">
    <property type="entry name" value="DUF4371 DOMAIN-CONTAINING PROTEIN"/>
    <property type="match status" value="1"/>
</dbReference>
<name>W2MX58_PHYNI</name>
<gene>
    <name evidence="1" type="ORF">L914_13773</name>
</gene>
<dbReference type="InterPro" id="IPR036397">
    <property type="entry name" value="RNaseH_sf"/>
</dbReference>
<organism evidence="1">
    <name type="scientific">Phytophthora nicotianae</name>
    <name type="common">Potato buckeye rot agent</name>
    <name type="synonym">Phytophthora parasitica</name>
    <dbReference type="NCBI Taxonomy" id="4792"/>
    <lineage>
        <taxon>Eukaryota</taxon>
        <taxon>Sar</taxon>
        <taxon>Stramenopiles</taxon>
        <taxon>Oomycota</taxon>
        <taxon>Peronosporomycetes</taxon>
        <taxon>Peronosporales</taxon>
        <taxon>Peronosporaceae</taxon>
        <taxon>Phytophthora</taxon>
    </lineage>
</organism>
<dbReference type="VEuPathDB" id="FungiDB:PPTG_14692"/>
<dbReference type="GO" id="GO:0003676">
    <property type="term" value="F:nucleic acid binding"/>
    <property type="evidence" value="ECO:0007669"/>
    <property type="project" value="InterPro"/>
</dbReference>
<sequence length="108" mass="12162">MDGNPVTCLVGASNQERSIVLDNAKYHKRLPKGTPTVLWAQLKPYVQQNVKPVVVAMAEKEKPAVLFTPPHHSNLQPIETVWAAVKGEVGRQYTAETTFQRTRLWHMS</sequence>
<proteinExistence type="predicted"/>
<dbReference type="PANTHER" id="PTHR33939">
    <property type="entry name" value="PROTEIN CBG22215"/>
    <property type="match status" value="1"/>
</dbReference>
<dbReference type="Gene3D" id="3.30.420.10">
    <property type="entry name" value="Ribonuclease H-like superfamily/Ribonuclease H"/>
    <property type="match status" value="1"/>
</dbReference>
<reference evidence="1" key="1">
    <citation type="submission" date="2013-11" db="EMBL/GenBank/DDBJ databases">
        <title>The Genome Sequence of Phytophthora parasitica IAC_01/95.</title>
        <authorList>
            <consortium name="The Broad Institute Genomics Platform"/>
            <person name="Russ C."/>
            <person name="Tyler B."/>
            <person name="Panabieres F."/>
            <person name="Shan W."/>
            <person name="Tripathy S."/>
            <person name="Grunwald N."/>
            <person name="Machado M."/>
            <person name="Johnson C.S."/>
            <person name="Arredondo F."/>
            <person name="Hong C."/>
            <person name="Coffey M."/>
            <person name="Young S.K."/>
            <person name="Zeng Q."/>
            <person name="Gargeya S."/>
            <person name="Fitzgerald M."/>
            <person name="Abouelleil A."/>
            <person name="Alvarado L."/>
            <person name="Chapman S.B."/>
            <person name="Gainer-Dewar J."/>
            <person name="Goldberg J."/>
            <person name="Griggs A."/>
            <person name="Gujja S."/>
            <person name="Hansen M."/>
            <person name="Howarth C."/>
            <person name="Imamovic A."/>
            <person name="Ireland A."/>
            <person name="Larimer J."/>
            <person name="McCowan C."/>
            <person name="Murphy C."/>
            <person name="Pearson M."/>
            <person name="Poon T.W."/>
            <person name="Priest M."/>
            <person name="Roberts A."/>
            <person name="Saif S."/>
            <person name="Shea T."/>
            <person name="Sykes S."/>
            <person name="Wortman J."/>
            <person name="Nusbaum C."/>
            <person name="Birren B."/>
        </authorList>
    </citation>
    <scope>NUCLEOTIDE SEQUENCE [LARGE SCALE GENOMIC DNA]</scope>
    <source>
        <strain evidence="1">IAC_01/95</strain>
    </source>
</reference>
<evidence type="ECO:0000313" key="1">
    <source>
        <dbReference type="EMBL" id="ETM40228.1"/>
    </source>
</evidence>